<dbReference type="Proteomes" id="UP000700334">
    <property type="component" value="Unassembled WGS sequence"/>
</dbReference>
<gene>
    <name evidence="14" type="ORF">J0S82_003855</name>
</gene>
<evidence type="ECO:0000313" key="14">
    <source>
        <dbReference type="EMBL" id="KAG8514959.1"/>
    </source>
</evidence>
<evidence type="ECO:0000256" key="12">
    <source>
        <dbReference type="ARBA" id="ARBA00075731"/>
    </source>
</evidence>
<organism evidence="14 15">
    <name type="scientific">Galemys pyrenaicus</name>
    <name type="common">Iberian desman</name>
    <name type="synonym">Pyrenean desman</name>
    <dbReference type="NCBI Taxonomy" id="202257"/>
    <lineage>
        <taxon>Eukaryota</taxon>
        <taxon>Metazoa</taxon>
        <taxon>Chordata</taxon>
        <taxon>Craniata</taxon>
        <taxon>Vertebrata</taxon>
        <taxon>Euteleostomi</taxon>
        <taxon>Mammalia</taxon>
        <taxon>Eutheria</taxon>
        <taxon>Laurasiatheria</taxon>
        <taxon>Eulipotyphla</taxon>
        <taxon>Talpidae</taxon>
        <taxon>Galemys</taxon>
    </lineage>
</organism>
<keyword evidence="7" id="KW-0969">Cilium</keyword>
<dbReference type="InterPro" id="IPR050630">
    <property type="entry name" value="WD_repeat_EMAP"/>
</dbReference>
<evidence type="ECO:0000256" key="7">
    <source>
        <dbReference type="ARBA" id="ARBA00023069"/>
    </source>
</evidence>
<dbReference type="InterPro" id="IPR015943">
    <property type="entry name" value="WD40/YVTN_repeat-like_dom_sf"/>
</dbReference>
<keyword evidence="8" id="KW-0206">Cytoskeleton</keyword>
<keyword evidence="15" id="KW-1185">Reference proteome</keyword>
<feature type="compositionally biased region" description="Acidic residues" evidence="13">
    <location>
        <begin position="124"/>
        <end position="194"/>
    </location>
</feature>
<evidence type="ECO:0000256" key="9">
    <source>
        <dbReference type="ARBA" id="ARBA00023273"/>
    </source>
</evidence>
<keyword evidence="5" id="KW-0677">Repeat</keyword>
<dbReference type="PANTHER" id="PTHR13720">
    <property type="entry name" value="WD-40 REPEAT PROTEIN"/>
    <property type="match status" value="1"/>
</dbReference>
<evidence type="ECO:0000256" key="2">
    <source>
        <dbReference type="ARBA" id="ARBA00004430"/>
    </source>
</evidence>
<feature type="compositionally biased region" description="Acidic residues" evidence="13">
    <location>
        <begin position="81"/>
        <end position="111"/>
    </location>
</feature>
<sequence>GARGRGWAPQWEMALLVIADNLFLEEILQRRMSGAEENPLEEGREDGETEVEEEYSSNNREIENMQQETEEDDASAWTQSQEEEGEEEEEGAERQEEEEEEGEGWEEGEREEVEKWWGEKVELGEEEEVEGGEAEEEEREDGEAEEGEEEGGEEEAEEAEEEEKEREVGEGVEDEVGGEEGEEEEWEEKEEGEGTEGGISREEGEKAGVAPEGEAAGTQEESKFGISLERSTPTESQPVLAGASSRTDVGHESGRSLKSESWGTSESLEGQSPQMQFLDLDQNISEEQRLSSPKRQLSDELRAATEGLSQDEVGQEKRDSKGRGRRERKPSHLGGSLVSTTTEDILFEKDDSGTVGDGDDDGDGDGGGDGDDGGGDDGDGGNGDGGGDGDDGGDGGSDGDGGGDSDDGGGYGCDDDTMTWSFGWNSSLPVYYIRNQAQRVILYACGHTAVIYNVLRNSQHHLQGHPNAISCLCVSEDRRWIATADKGPGCLVIVWDSYTGIPVHTIFDSCPEGSGIRAIAITQDAKYLATISDAALQKLCIWKWTLAAETPSCTLELPEEYGLQHYLIFNPTNNKELVSNSKTRAIYYVWNEKRGILFHSAPVLTEKTFNKLVGRFSQSAFHLNLTQILSATMEGKLVVWAIHRPPLSAGTPHIKPCKLVHLQKEGITVLTTVDSYIVTGDIKGAIKFYDHTLSIVSWYSQFKLSPIRTLSFSKTPARPPTDKSDYPPDCTLKGDLFVVRNLIIGTSDATVYHLTADGTKLEKLFVEPKDAICAISCHPYQPLLAVGSFCGMIKVWDYEKKTYLFSRVFERRLGVQSLTYNPEGALLGVGFTEGTVSILDAMSLENSIPEPFRYSRTSVTHVSFSHDSQYMATADGSFAVAVYKVAVRKGQRVWEYLARLRSHRKSIRSLLFGVHLDSNDSRLLSLGRDCLLPAGVVAPIPTRAPRSPQIEYNLFKSCKDHLEVLDIHRTDQGSYPTCMVWYPPLSKELFLLVCNSGYKVKLFNSTTKMCRKTLLGPVFGSPMEQMQVLPVTSTLELQKRHLVFINRDKVGLQILPVDGNPHKTTAIVCHPSGVSGMALSYDGRYAFTAGGQDRSVVQWEINLSALEAAVSLGGEDLTPFYGLVSGGREGKFYRELEDYFYYSQLRSQGIDTMETRRVSEHIRLPELPFVMRAVGFYPSEEKIEDMFNEVRFSEYVETGKVVDKINLPDFLRVYVNHRPPFGNTLSGILESFEVLGVPNAQGKKVIRREDFLRLLLTRGEHMTEEEMADCFATLFGLNPEGWKSEPSASSFKGSEICFEKELPEEISAETFTTEILGLTISQGPGEDAPAGEAVWTV</sequence>
<feature type="compositionally biased region" description="Acidic residues" evidence="13">
    <location>
        <begin position="38"/>
        <end position="55"/>
    </location>
</feature>
<dbReference type="FunFam" id="2.130.10.10:FF:000427">
    <property type="entry name" value="WD repeat domain 66"/>
    <property type="match status" value="1"/>
</dbReference>
<dbReference type="PANTHER" id="PTHR13720:SF13">
    <property type="entry name" value="CILIA- AND FLAGELLA-ASSOCIATED PROTEIN 251"/>
    <property type="match status" value="1"/>
</dbReference>
<comment type="subcellular location">
    <subcellularLocation>
        <location evidence="1">Cell projection</location>
        <location evidence="1">Cilium</location>
        <location evidence="1">Flagellum</location>
    </subcellularLocation>
    <subcellularLocation>
        <location evidence="2">Cytoplasm</location>
        <location evidence="2">Cytoskeleton</location>
        <location evidence="2">Cilium axoneme</location>
    </subcellularLocation>
</comment>
<feature type="compositionally biased region" description="Acidic residues" evidence="13">
    <location>
        <begin position="357"/>
        <end position="379"/>
    </location>
</feature>
<reference evidence="14" key="1">
    <citation type="journal article" date="2021" name="Evol. Appl.">
        <title>The genome of the Pyrenean desman and the effects of bottlenecks and inbreeding on the genomic landscape of an endangered species.</title>
        <authorList>
            <person name="Escoda L."/>
            <person name="Castresana J."/>
        </authorList>
    </citation>
    <scope>NUCLEOTIDE SEQUENCE</scope>
    <source>
        <strain evidence="14">IBE-C5619</strain>
    </source>
</reference>
<feature type="compositionally biased region" description="Polar residues" evidence="13">
    <location>
        <begin position="56"/>
        <end position="67"/>
    </location>
</feature>
<dbReference type="SMART" id="SM00320">
    <property type="entry name" value="WD40"/>
    <property type="match status" value="7"/>
</dbReference>
<feature type="compositionally biased region" description="Polar residues" evidence="13">
    <location>
        <begin position="259"/>
        <end position="275"/>
    </location>
</feature>
<dbReference type="Pfam" id="PF00400">
    <property type="entry name" value="WD40"/>
    <property type="match status" value="3"/>
</dbReference>
<dbReference type="Gene3D" id="2.130.10.10">
    <property type="entry name" value="YVTN repeat-like/Quinoprotein amine dehydrogenase"/>
    <property type="match status" value="2"/>
</dbReference>
<keyword evidence="3" id="KW-0963">Cytoplasm</keyword>
<feature type="region of interest" description="Disordered" evidence="13">
    <location>
        <begin position="32"/>
        <end position="412"/>
    </location>
</feature>
<dbReference type="SUPFAM" id="SSF50978">
    <property type="entry name" value="WD40 repeat-like"/>
    <property type="match status" value="2"/>
</dbReference>
<evidence type="ECO:0000256" key="3">
    <source>
        <dbReference type="ARBA" id="ARBA00022490"/>
    </source>
</evidence>
<dbReference type="GO" id="GO:0036126">
    <property type="term" value="C:sperm flagellum"/>
    <property type="evidence" value="ECO:0007669"/>
    <property type="project" value="TreeGrafter"/>
</dbReference>
<dbReference type="SUPFAM" id="SSF47473">
    <property type="entry name" value="EF-hand"/>
    <property type="match status" value="1"/>
</dbReference>
<comment type="caution">
    <text evidence="14">The sequence shown here is derived from an EMBL/GenBank/DDBJ whole genome shotgun (WGS) entry which is preliminary data.</text>
</comment>
<dbReference type="InterPro" id="IPR011992">
    <property type="entry name" value="EF-hand-dom_pair"/>
</dbReference>
<evidence type="ECO:0000256" key="1">
    <source>
        <dbReference type="ARBA" id="ARBA00004230"/>
    </source>
</evidence>
<evidence type="ECO:0000256" key="8">
    <source>
        <dbReference type="ARBA" id="ARBA00023212"/>
    </source>
</evidence>
<feature type="non-terminal residue" evidence="14">
    <location>
        <position position="1"/>
    </location>
</feature>
<keyword evidence="4" id="KW-0853">WD repeat</keyword>
<dbReference type="InterPro" id="IPR001680">
    <property type="entry name" value="WD40_rpt"/>
</dbReference>
<keyword evidence="9" id="KW-0966">Cell projection</keyword>
<feature type="compositionally biased region" description="Basic and acidic residues" evidence="13">
    <location>
        <begin position="248"/>
        <end position="258"/>
    </location>
</feature>
<evidence type="ECO:0000256" key="11">
    <source>
        <dbReference type="ARBA" id="ARBA00055387"/>
    </source>
</evidence>
<evidence type="ECO:0000313" key="15">
    <source>
        <dbReference type="Proteomes" id="UP000700334"/>
    </source>
</evidence>
<dbReference type="OrthoDB" id="4899631at2759"/>
<keyword evidence="6 14" id="KW-0282">Flagellum</keyword>
<evidence type="ECO:0000256" key="13">
    <source>
        <dbReference type="SAM" id="MobiDB-lite"/>
    </source>
</evidence>
<evidence type="ECO:0000256" key="4">
    <source>
        <dbReference type="ARBA" id="ARBA00022574"/>
    </source>
</evidence>
<evidence type="ECO:0000256" key="5">
    <source>
        <dbReference type="ARBA" id="ARBA00022737"/>
    </source>
</evidence>
<feature type="compositionally biased region" description="Acidic residues" evidence="13">
    <location>
        <begin position="401"/>
        <end position="412"/>
    </location>
</feature>
<dbReference type="InterPro" id="IPR036322">
    <property type="entry name" value="WD40_repeat_dom_sf"/>
</dbReference>
<evidence type="ECO:0000256" key="10">
    <source>
        <dbReference type="ARBA" id="ARBA00040994"/>
    </source>
</evidence>
<feature type="compositionally biased region" description="Polar residues" evidence="13">
    <location>
        <begin position="282"/>
        <end position="295"/>
    </location>
</feature>
<dbReference type="EMBL" id="JAGFMF010011719">
    <property type="protein sequence ID" value="KAG8514959.1"/>
    <property type="molecule type" value="Genomic_DNA"/>
</dbReference>
<evidence type="ECO:0000256" key="6">
    <source>
        <dbReference type="ARBA" id="ARBA00022846"/>
    </source>
</evidence>
<dbReference type="FunFam" id="1.10.238.10:FF:000245">
    <property type="entry name" value="WD repeat domain 66"/>
    <property type="match status" value="1"/>
</dbReference>
<proteinExistence type="predicted"/>
<accession>A0A8J6DNN4</accession>
<name>A0A8J6DNN4_GALPY</name>
<dbReference type="Gene3D" id="1.10.238.10">
    <property type="entry name" value="EF-hand"/>
    <property type="match status" value="1"/>
</dbReference>
<dbReference type="GO" id="GO:0005930">
    <property type="term" value="C:axoneme"/>
    <property type="evidence" value="ECO:0007669"/>
    <property type="project" value="UniProtKB-SubCell"/>
</dbReference>
<comment type="function">
    <text evidence="11">Involved in spermatozoa motility. May also regulate cilium motility through its role in the assembly of the axonemal radial spokes.</text>
</comment>
<protein>
    <recommendedName>
        <fullName evidence="10">Cilia- and flagella-associated protein 251</fullName>
    </recommendedName>
    <alternativeName>
        <fullName evidence="12">WD repeat-containing protein 66</fullName>
    </alternativeName>
</protein>
<feature type="compositionally biased region" description="Basic and acidic residues" evidence="13">
    <location>
        <begin position="112"/>
        <end position="123"/>
    </location>
</feature>